<sequence length="115" mass="11576">MKRLALLVPAISMAVVALPGVASAQAATPASAQASAQAAAPLACSSSVKAKENINIRASIGGTSLGLFYKGDTACLNSRSTGPSYTACGITGTTYYNITYGSKRGWIVSGCVTKV</sequence>
<keyword evidence="1" id="KW-0732">Signal</keyword>
<gene>
    <name evidence="2" type="ORF">J4573_01045</name>
</gene>
<dbReference type="AlphaFoldDB" id="A0A939P6D3"/>
<dbReference type="RefSeq" id="WP_208253275.1">
    <property type="nucleotide sequence ID" value="NZ_JAGEOJ010000001.1"/>
</dbReference>
<evidence type="ECO:0000313" key="3">
    <source>
        <dbReference type="Proteomes" id="UP000669179"/>
    </source>
</evidence>
<reference evidence="2" key="1">
    <citation type="submission" date="2021-03" db="EMBL/GenBank/DDBJ databases">
        <authorList>
            <person name="Kanchanasin P."/>
            <person name="Saeng-In P."/>
            <person name="Phongsopitanun W."/>
            <person name="Yuki M."/>
            <person name="Kudo T."/>
            <person name="Ohkuma M."/>
            <person name="Tanasupawat S."/>
        </authorList>
    </citation>
    <scope>NUCLEOTIDE SEQUENCE</scope>
    <source>
        <strain evidence="2">GKU 128</strain>
    </source>
</reference>
<evidence type="ECO:0000256" key="1">
    <source>
        <dbReference type="SAM" id="SignalP"/>
    </source>
</evidence>
<dbReference type="Proteomes" id="UP000669179">
    <property type="component" value="Unassembled WGS sequence"/>
</dbReference>
<protein>
    <recommendedName>
        <fullName evidence="4">SH3 domain-containing protein</fullName>
    </recommendedName>
</protein>
<proteinExistence type="predicted"/>
<evidence type="ECO:0008006" key="4">
    <source>
        <dbReference type="Google" id="ProtNLM"/>
    </source>
</evidence>
<comment type="caution">
    <text evidence="2">The sequence shown here is derived from an EMBL/GenBank/DDBJ whole genome shotgun (WGS) entry which is preliminary data.</text>
</comment>
<feature type="chain" id="PRO_5037957658" description="SH3 domain-containing protein" evidence="1">
    <location>
        <begin position="27"/>
        <end position="115"/>
    </location>
</feature>
<feature type="signal peptide" evidence="1">
    <location>
        <begin position="1"/>
        <end position="26"/>
    </location>
</feature>
<evidence type="ECO:0000313" key="2">
    <source>
        <dbReference type="EMBL" id="MBO2445667.1"/>
    </source>
</evidence>
<keyword evidence="3" id="KW-1185">Reference proteome</keyword>
<accession>A0A939P6D3</accession>
<name>A0A939P6D3_9ACTN</name>
<organism evidence="2 3">
    <name type="scientific">Actinomadura barringtoniae</name>
    <dbReference type="NCBI Taxonomy" id="1427535"/>
    <lineage>
        <taxon>Bacteria</taxon>
        <taxon>Bacillati</taxon>
        <taxon>Actinomycetota</taxon>
        <taxon>Actinomycetes</taxon>
        <taxon>Streptosporangiales</taxon>
        <taxon>Thermomonosporaceae</taxon>
        <taxon>Actinomadura</taxon>
    </lineage>
</organism>
<dbReference type="EMBL" id="JAGEOJ010000001">
    <property type="protein sequence ID" value="MBO2445667.1"/>
    <property type="molecule type" value="Genomic_DNA"/>
</dbReference>